<reference evidence="1 2" key="1">
    <citation type="submission" date="2022-10" db="EMBL/GenBank/DDBJ databases">
        <title>Identification of biosynthetic pathway for the production of the potent trypsin inhibitor radiosumin.</title>
        <authorList>
            <person name="Fewer D.P."/>
            <person name="Delbaje E."/>
            <person name="Ouyang X."/>
            <person name="Agostino P.D."/>
            <person name="Wahlsten M."/>
            <person name="Jokela J."/>
            <person name="Permi P."/>
            <person name="Haapaniemi E."/>
            <person name="Koistinen H."/>
        </authorList>
    </citation>
    <scope>NUCLEOTIDE SEQUENCE [LARGE SCALE GENOMIC DNA]</scope>
    <source>
        <strain evidence="1 2">NIES-515</strain>
    </source>
</reference>
<accession>A0ABT3B111</accession>
<evidence type="ECO:0000313" key="1">
    <source>
        <dbReference type="EMBL" id="MCV3214680.1"/>
    </source>
</evidence>
<dbReference type="RefSeq" id="WP_263746258.1">
    <property type="nucleotide sequence ID" value="NZ_JAOWRF010000212.1"/>
</dbReference>
<organism evidence="1 2">
    <name type="scientific">Plectonema radiosum NIES-515</name>
    <dbReference type="NCBI Taxonomy" id="2986073"/>
    <lineage>
        <taxon>Bacteria</taxon>
        <taxon>Bacillati</taxon>
        <taxon>Cyanobacteriota</taxon>
        <taxon>Cyanophyceae</taxon>
        <taxon>Oscillatoriophycideae</taxon>
        <taxon>Oscillatoriales</taxon>
        <taxon>Microcoleaceae</taxon>
        <taxon>Plectonema</taxon>
    </lineage>
</organism>
<gene>
    <name evidence="1" type="ORF">OGM63_14340</name>
</gene>
<name>A0ABT3B111_9CYAN</name>
<protein>
    <submittedName>
        <fullName evidence="1">Uncharacterized protein</fullName>
    </submittedName>
</protein>
<evidence type="ECO:0000313" key="2">
    <source>
        <dbReference type="Proteomes" id="UP001526143"/>
    </source>
</evidence>
<comment type="caution">
    <text evidence="1">The sequence shown here is derived from an EMBL/GenBank/DDBJ whole genome shotgun (WGS) entry which is preliminary data.</text>
</comment>
<keyword evidence="2" id="KW-1185">Reference proteome</keyword>
<dbReference type="Proteomes" id="UP001526143">
    <property type="component" value="Unassembled WGS sequence"/>
</dbReference>
<proteinExistence type="predicted"/>
<dbReference type="EMBL" id="JAOWRF010000212">
    <property type="protein sequence ID" value="MCV3214680.1"/>
    <property type="molecule type" value="Genomic_DNA"/>
</dbReference>
<sequence>MSVKDAWDKSYNLGSQPEVVDAQPLFAVPLSDRQDFNQESSVGMERTIDNFNTDVEWNLKQMRVFEAWSRFFPDPNRPPGHGVIIGLPNTGYTEHPEIIGNILIKKGYDFLKNNTK</sequence>